<dbReference type="STRING" id="240176.A8N729"/>
<comment type="caution">
    <text evidence="2">The sequence shown here is derived from an EMBL/GenBank/DDBJ whole genome shotgun (WGS) entry which is preliminary data.</text>
</comment>
<dbReference type="KEGG" id="cci:CC1G_06901"/>
<protein>
    <recommendedName>
        <fullName evidence="1">F-box domain-containing protein</fullName>
    </recommendedName>
</protein>
<sequence length="485" mass="55130">MAACGLPPEIWSHIVSNVPVFGQRNLLQVSRSLHEIARSIVFSAVKIYIIGGDAVYKMLSTEDDHFKEEATHKLTTRSYELLRQMTRDPSFARVVRDLTVVTSSDCESTFEYLFLADAVKSLPNLQTFQWIGPHPPLADNITESLPDDLQSLSLKTYVPPANLLHRFHNIAQLAFPTPFFYPDDDEARDYGSASATLLDISHLIPDFDEIMSTMALDNLHSLTINAVYLPKLPIKVIGNLTQLDICVTTTIHPGGLDLVFRHALSLESLTLFGYVDRDVFSWFPCEASDLPALRSFRLSCDRFTMIQPLEPQEMEVLLKFLGDRPNMRRLYLRIPSINFINLTALAPVIRSMKTLEVFGIHTGAIVVDDWFVPFIASILPASITALHLAIDWNGSSLLPLVDYLANFPRLQFFHLYGVRTRITLLLEDAASTATNLTLIGRNRSLFDIVRGGPELELKKWPRWKTKFCTEVDFQHEDHFWLYQYN</sequence>
<evidence type="ECO:0000313" key="3">
    <source>
        <dbReference type="Proteomes" id="UP000001861"/>
    </source>
</evidence>
<organism evidence="2 3">
    <name type="scientific">Coprinopsis cinerea (strain Okayama-7 / 130 / ATCC MYA-4618 / FGSC 9003)</name>
    <name type="common">Inky cap fungus</name>
    <name type="synonym">Hormographiella aspergillata</name>
    <dbReference type="NCBI Taxonomy" id="240176"/>
    <lineage>
        <taxon>Eukaryota</taxon>
        <taxon>Fungi</taxon>
        <taxon>Dikarya</taxon>
        <taxon>Basidiomycota</taxon>
        <taxon>Agaricomycotina</taxon>
        <taxon>Agaricomycetes</taxon>
        <taxon>Agaricomycetidae</taxon>
        <taxon>Agaricales</taxon>
        <taxon>Agaricineae</taxon>
        <taxon>Psathyrellaceae</taxon>
        <taxon>Coprinopsis</taxon>
    </lineage>
</organism>
<dbReference type="SUPFAM" id="SSF52047">
    <property type="entry name" value="RNI-like"/>
    <property type="match status" value="1"/>
</dbReference>
<dbReference type="RefSeq" id="XP_001830635.2">
    <property type="nucleotide sequence ID" value="XM_001830583.2"/>
</dbReference>
<reference evidence="2 3" key="1">
    <citation type="journal article" date="2010" name="Proc. Natl. Acad. Sci. U.S.A.">
        <title>Insights into evolution of multicellular fungi from the assembled chromosomes of the mushroom Coprinopsis cinerea (Coprinus cinereus).</title>
        <authorList>
            <person name="Stajich J.E."/>
            <person name="Wilke S.K."/>
            <person name="Ahren D."/>
            <person name="Au C.H."/>
            <person name="Birren B.W."/>
            <person name="Borodovsky M."/>
            <person name="Burns C."/>
            <person name="Canback B."/>
            <person name="Casselton L.A."/>
            <person name="Cheng C.K."/>
            <person name="Deng J."/>
            <person name="Dietrich F.S."/>
            <person name="Fargo D.C."/>
            <person name="Farman M.L."/>
            <person name="Gathman A.C."/>
            <person name="Goldberg J."/>
            <person name="Guigo R."/>
            <person name="Hoegger P.J."/>
            <person name="Hooker J.B."/>
            <person name="Huggins A."/>
            <person name="James T.Y."/>
            <person name="Kamada T."/>
            <person name="Kilaru S."/>
            <person name="Kodira C."/>
            <person name="Kues U."/>
            <person name="Kupfer D."/>
            <person name="Kwan H.S."/>
            <person name="Lomsadze A."/>
            <person name="Li W."/>
            <person name="Lilly W.W."/>
            <person name="Ma L.J."/>
            <person name="Mackey A.J."/>
            <person name="Manning G."/>
            <person name="Martin F."/>
            <person name="Muraguchi H."/>
            <person name="Natvig D.O."/>
            <person name="Palmerini H."/>
            <person name="Ramesh M.A."/>
            <person name="Rehmeyer C.J."/>
            <person name="Roe B.A."/>
            <person name="Shenoy N."/>
            <person name="Stanke M."/>
            <person name="Ter-Hovhannisyan V."/>
            <person name="Tunlid A."/>
            <person name="Velagapudi R."/>
            <person name="Vision T.J."/>
            <person name="Zeng Q."/>
            <person name="Zolan M.E."/>
            <person name="Pukkila P.J."/>
        </authorList>
    </citation>
    <scope>NUCLEOTIDE SEQUENCE [LARGE SCALE GENOMIC DNA]</scope>
    <source>
        <strain evidence="3">Okayama-7 / 130 / ATCC MYA-4618 / FGSC 9003</strain>
    </source>
</reference>
<dbReference type="InParanoid" id="A8N729"/>
<evidence type="ECO:0000313" key="2">
    <source>
        <dbReference type="EMBL" id="EAU91266.2"/>
    </source>
</evidence>
<gene>
    <name evidence="2" type="ORF">CC1G_06901</name>
</gene>
<dbReference type="InterPro" id="IPR032675">
    <property type="entry name" value="LRR_dom_sf"/>
</dbReference>
<dbReference type="eggNOG" id="ENOG502SU0H">
    <property type="taxonomic scope" value="Eukaryota"/>
</dbReference>
<dbReference type="VEuPathDB" id="FungiDB:CC1G_06901"/>
<name>A8N729_COPC7</name>
<accession>A8N729</accession>
<dbReference type="HOGENOM" id="CLU_040574_0_0_1"/>
<evidence type="ECO:0000259" key="1">
    <source>
        <dbReference type="Pfam" id="PF00646"/>
    </source>
</evidence>
<dbReference type="Gene3D" id="3.80.10.10">
    <property type="entry name" value="Ribonuclease Inhibitor"/>
    <property type="match status" value="1"/>
</dbReference>
<feature type="domain" description="F-box" evidence="1">
    <location>
        <begin position="5"/>
        <end position="40"/>
    </location>
</feature>
<dbReference type="InterPro" id="IPR001810">
    <property type="entry name" value="F-box_dom"/>
</dbReference>
<dbReference type="GeneID" id="6007080"/>
<dbReference type="EMBL" id="AACS02000003">
    <property type="protein sequence ID" value="EAU91266.2"/>
    <property type="molecule type" value="Genomic_DNA"/>
</dbReference>
<dbReference type="Pfam" id="PF00646">
    <property type="entry name" value="F-box"/>
    <property type="match status" value="1"/>
</dbReference>
<dbReference type="AlphaFoldDB" id="A8N729"/>
<proteinExistence type="predicted"/>
<keyword evidence="3" id="KW-1185">Reference proteome</keyword>
<dbReference type="OrthoDB" id="3238099at2759"/>
<dbReference type="OMA" id="VIWVERI"/>
<dbReference type="Proteomes" id="UP000001861">
    <property type="component" value="Unassembled WGS sequence"/>
</dbReference>